<evidence type="ECO:0000313" key="2">
    <source>
        <dbReference type="EMBL" id="KAF4147430.1"/>
    </source>
</evidence>
<organism evidence="2 3">
    <name type="scientific">Phytophthora infestans</name>
    <name type="common">Potato late blight agent</name>
    <name type="synonym">Botrytis infestans</name>
    <dbReference type="NCBI Taxonomy" id="4787"/>
    <lineage>
        <taxon>Eukaryota</taxon>
        <taxon>Sar</taxon>
        <taxon>Stramenopiles</taxon>
        <taxon>Oomycota</taxon>
        <taxon>Peronosporomycetes</taxon>
        <taxon>Peronosporales</taxon>
        <taxon>Peronosporaceae</taxon>
        <taxon>Phytophthora</taxon>
    </lineage>
</organism>
<reference evidence="2" key="1">
    <citation type="submission" date="2020-03" db="EMBL/GenBank/DDBJ databases">
        <title>Hybrid Assembly of Korean Phytophthora infestans isolates.</title>
        <authorList>
            <person name="Prokchorchik M."/>
            <person name="Lee Y."/>
            <person name="Seo J."/>
            <person name="Cho J.-H."/>
            <person name="Park Y.-E."/>
            <person name="Jang D.-C."/>
            <person name="Im J.-S."/>
            <person name="Choi J.-G."/>
            <person name="Park H.-J."/>
            <person name="Lee G.-B."/>
            <person name="Lee Y.-G."/>
            <person name="Hong S.-Y."/>
            <person name="Cho K."/>
            <person name="Sohn K.H."/>
        </authorList>
    </citation>
    <scope>NUCLEOTIDE SEQUENCE</scope>
    <source>
        <strain evidence="2">KR_2_A2</strain>
    </source>
</reference>
<feature type="region of interest" description="Disordered" evidence="1">
    <location>
        <begin position="389"/>
        <end position="457"/>
    </location>
</feature>
<proteinExistence type="predicted"/>
<dbReference type="Proteomes" id="UP000704712">
    <property type="component" value="Unassembled WGS sequence"/>
</dbReference>
<gene>
    <name evidence="2" type="ORF">GN958_ATG03385</name>
</gene>
<feature type="compositionally biased region" description="Polar residues" evidence="1">
    <location>
        <begin position="442"/>
        <end position="452"/>
    </location>
</feature>
<evidence type="ECO:0000313" key="3">
    <source>
        <dbReference type="Proteomes" id="UP000704712"/>
    </source>
</evidence>
<feature type="region of interest" description="Disordered" evidence="1">
    <location>
        <begin position="1"/>
        <end position="42"/>
    </location>
</feature>
<sequence length="484" mass="54065">MPGKTSAPRRKRGAPVSSGAKKKQTVAAKKKQTVAAKKKHVREMSKAGRWTEIEKLYGKKILAKAKTYAEKNHTKKTPHEISCEILMKNGLLSRSSVVAAITTTTIGGQREMPATRVNVPRSNASIHSSSPKPLTKEQRERIEKKRQEAFERRRLPSSPPGTLTKEQQERIEQRRREALEKRRRAQNSEVCHVQPPVVIQPNLADTSRQSFQPSAAPLQNHQPPQVSRMQARSAISFHRVVTPDNLPAANPTVETEQTRPDYFWDDLEAAAEIVQWEHEHMAEAALVQPPAKTPRRENDAVRLAQQIRQAAPKTRTPPTSSISQELVAAAEIIQWEKEHEVFPDVPAFSRRDDSPGSNPEFEAPQFQLLPVQVTDDVEHERNTEAVHLQGNRAISAQNLTSNNPQSMSKSHRKRPLAASSPPALTPSSTVSCKALAPRGKTDSLSTSTQPSENQRDSAAEFIDKHFVEDKLELPVLDFLEMMLG</sequence>
<dbReference type="AlphaFoldDB" id="A0A8S9V3A5"/>
<name>A0A8S9V3A5_PHYIN</name>
<feature type="compositionally biased region" description="Polar residues" evidence="1">
    <location>
        <begin position="392"/>
        <end position="408"/>
    </location>
</feature>
<dbReference type="EMBL" id="JAACNO010000468">
    <property type="protein sequence ID" value="KAF4147430.1"/>
    <property type="molecule type" value="Genomic_DNA"/>
</dbReference>
<feature type="compositionally biased region" description="Basic and acidic residues" evidence="1">
    <location>
        <begin position="166"/>
        <end position="180"/>
    </location>
</feature>
<protein>
    <submittedName>
        <fullName evidence="2">Uncharacterized protein</fullName>
    </submittedName>
</protein>
<feature type="region of interest" description="Disordered" evidence="1">
    <location>
        <begin position="109"/>
        <end position="188"/>
    </location>
</feature>
<feature type="compositionally biased region" description="Polar residues" evidence="1">
    <location>
        <begin position="120"/>
        <end position="132"/>
    </location>
</feature>
<feature type="compositionally biased region" description="Basic and acidic residues" evidence="1">
    <location>
        <begin position="134"/>
        <end position="154"/>
    </location>
</feature>
<feature type="region of interest" description="Disordered" evidence="1">
    <location>
        <begin position="344"/>
        <end position="368"/>
    </location>
</feature>
<evidence type="ECO:0000256" key="1">
    <source>
        <dbReference type="SAM" id="MobiDB-lite"/>
    </source>
</evidence>
<comment type="caution">
    <text evidence="2">The sequence shown here is derived from an EMBL/GenBank/DDBJ whole genome shotgun (WGS) entry which is preliminary data.</text>
</comment>
<feature type="compositionally biased region" description="Basic residues" evidence="1">
    <location>
        <begin position="20"/>
        <end position="41"/>
    </location>
</feature>
<feature type="compositionally biased region" description="Low complexity" evidence="1">
    <location>
        <begin position="416"/>
        <end position="429"/>
    </location>
</feature>
<accession>A0A8S9V3A5</accession>